<dbReference type="EMBL" id="CAJMXA010003898">
    <property type="protein sequence ID" value="CAE6525873.1"/>
    <property type="molecule type" value="Genomic_DNA"/>
</dbReference>
<feature type="transmembrane region" description="Helical" evidence="2">
    <location>
        <begin position="96"/>
        <end position="117"/>
    </location>
</feature>
<keyword evidence="2" id="KW-0472">Membrane</keyword>
<evidence type="ECO:0000313" key="4">
    <source>
        <dbReference type="Proteomes" id="UP000663853"/>
    </source>
</evidence>
<organism evidence="3 4">
    <name type="scientific">Rhizoctonia solani</name>
    <dbReference type="NCBI Taxonomy" id="456999"/>
    <lineage>
        <taxon>Eukaryota</taxon>
        <taxon>Fungi</taxon>
        <taxon>Dikarya</taxon>
        <taxon>Basidiomycota</taxon>
        <taxon>Agaricomycotina</taxon>
        <taxon>Agaricomycetes</taxon>
        <taxon>Cantharellales</taxon>
        <taxon>Ceratobasidiaceae</taxon>
        <taxon>Rhizoctonia</taxon>
    </lineage>
</organism>
<evidence type="ECO:0000256" key="1">
    <source>
        <dbReference type="SAM" id="MobiDB-lite"/>
    </source>
</evidence>
<keyword evidence="2" id="KW-0812">Transmembrane</keyword>
<dbReference type="Proteomes" id="UP000663853">
    <property type="component" value="Unassembled WGS sequence"/>
</dbReference>
<feature type="transmembrane region" description="Helical" evidence="2">
    <location>
        <begin position="60"/>
        <end position="84"/>
    </location>
</feature>
<evidence type="ECO:0000256" key="2">
    <source>
        <dbReference type="SAM" id="Phobius"/>
    </source>
</evidence>
<feature type="transmembrane region" description="Helical" evidence="2">
    <location>
        <begin position="12"/>
        <end position="31"/>
    </location>
</feature>
<name>A0A8H3DDE4_9AGAM</name>
<feature type="region of interest" description="Disordered" evidence="1">
    <location>
        <begin position="268"/>
        <end position="295"/>
    </location>
</feature>
<evidence type="ECO:0000313" key="3">
    <source>
        <dbReference type="EMBL" id="CAE6525873.1"/>
    </source>
</evidence>
<accession>A0A8H3DDE4</accession>
<protein>
    <recommendedName>
        <fullName evidence="5">Transmembrane protein</fullName>
    </recommendedName>
</protein>
<feature type="transmembrane region" description="Helical" evidence="2">
    <location>
        <begin position="147"/>
        <end position="171"/>
    </location>
</feature>
<gene>
    <name evidence="3" type="ORF">RDB_LOCUS159108</name>
</gene>
<keyword evidence="2" id="KW-1133">Transmembrane helix</keyword>
<comment type="caution">
    <text evidence="3">The sequence shown here is derived from an EMBL/GenBank/DDBJ whole genome shotgun (WGS) entry which is preliminary data.</text>
</comment>
<dbReference type="AlphaFoldDB" id="A0A8H3DDE4"/>
<sequence length="295" mass="32716">MTMLGGHLERTGYRHGVLGIAALSSLVAAMYTQSSFMDSPSETYSSSLILSDAYMRPHRFAIAMTALNATTCALTALMSLVLDWHFAIQVPAYMEFGWVGFVWCAELASVILASISAPNTDVCSLDKTPLGTYEGLVLLGKRLCSNWTAVLVTPVMALIMLTFHFTWHIVFRLCHRATLARRPTSPIDLWNTPLPKCYPINPHETQKKDDPVFLALDERGTKPEDSIVMDPYSRIFRPVAVRNAERVAKKGVKDYEVPVVNVTAPIEDQGPTYTQANLPEMTPQAPPGLKRETKN</sequence>
<evidence type="ECO:0008006" key="5">
    <source>
        <dbReference type="Google" id="ProtNLM"/>
    </source>
</evidence>
<reference evidence="3" key="1">
    <citation type="submission" date="2021-01" db="EMBL/GenBank/DDBJ databases">
        <authorList>
            <person name="Kaushik A."/>
        </authorList>
    </citation>
    <scope>NUCLEOTIDE SEQUENCE</scope>
    <source>
        <strain evidence="3">AG6-10EEA</strain>
    </source>
</reference>
<proteinExistence type="predicted"/>